<proteinExistence type="predicted"/>
<dbReference type="AlphaFoldDB" id="A0A7C9NMA8"/>
<organism evidence="1">
    <name type="scientific">Muribaculaceae bacterium Z82</name>
    <dbReference type="NCBI Taxonomy" id="2304548"/>
    <lineage>
        <taxon>Bacteria</taxon>
        <taxon>Pseudomonadati</taxon>
        <taxon>Bacteroidota</taxon>
        <taxon>Bacteroidia</taxon>
        <taxon>Bacteroidales</taxon>
        <taxon>Muribaculaceae</taxon>
    </lineage>
</organism>
<accession>A0A7C9NMA8</accession>
<comment type="caution">
    <text evidence="1">The sequence shown here is derived from an EMBL/GenBank/DDBJ whole genome shotgun (WGS) entry which is preliminary data.</text>
</comment>
<evidence type="ECO:0000313" key="1">
    <source>
        <dbReference type="EMBL" id="NBI34907.1"/>
    </source>
</evidence>
<gene>
    <name evidence="1" type="ORF">D1639_07680</name>
</gene>
<name>A0A7C9NMA8_9BACT</name>
<protein>
    <submittedName>
        <fullName evidence="1">Uncharacterized protein</fullName>
    </submittedName>
</protein>
<dbReference type="EMBL" id="QWKH01000054">
    <property type="protein sequence ID" value="NBI34907.1"/>
    <property type="molecule type" value="Genomic_DNA"/>
</dbReference>
<reference evidence="1" key="1">
    <citation type="submission" date="2018-08" db="EMBL/GenBank/DDBJ databases">
        <title>Murine metabolic-syndrome-specific gut microbial biobank.</title>
        <authorList>
            <person name="Liu C."/>
        </authorList>
    </citation>
    <scope>NUCLEOTIDE SEQUENCE [LARGE SCALE GENOMIC DNA]</scope>
    <source>
        <strain evidence="1">Z82</strain>
    </source>
</reference>
<sequence>MPGTTCSACATTSWGWRSAWQSPPCWPTGLPTC</sequence>